<accession>A0A0B3W290</accession>
<keyword evidence="3" id="KW-1185">Reference proteome</keyword>
<dbReference type="InterPro" id="IPR035985">
    <property type="entry name" value="Ubiquitin-activating_enz"/>
</dbReference>
<comment type="caution">
    <text evidence="2">The sequence shown here is derived from an EMBL/GenBank/DDBJ whole genome shotgun (WGS) entry which is preliminary data.</text>
</comment>
<dbReference type="GO" id="GO:0008641">
    <property type="term" value="F:ubiquitin-like modifier activating enzyme activity"/>
    <property type="evidence" value="ECO:0007669"/>
    <property type="project" value="InterPro"/>
</dbReference>
<gene>
    <name evidence="2" type="ORF">QX51_13375</name>
</gene>
<feature type="domain" description="THIF-type NAD/FAD binding fold" evidence="1">
    <location>
        <begin position="5"/>
        <end position="225"/>
    </location>
</feature>
<dbReference type="Gene3D" id="3.40.50.720">
    <property type="entry name" value="NAD(P)-binding Rossmann-like Domain"/>
    <property type="match status" value="1"/>
</dbReference>
<dbReference type="STRING" id="1577792.QX51_13375"/>
<protein>
    <submittedName>
        <fullName evidence="2">Molybdopterin biosynthesis protein MoeB</fullName>
    </submittedName>
</protein>
<dbReference type="OrthoDB" id="9804286at2"/>
<dbReference type="InterPro" id="IPR045886">
    <property type="entry name" value="ThiF/MoeB/HesA"/>
</dbReference>
<dbReference type="SUPFAM" id="SSF69572">
    <property type="entry name" value="Activating enzymes of the ubiquitin-like proteins"/>
    <property type="match status" value="1"/>
</dbReference>
<dbReference type="EMBL" id="JWHR01000112">
    <property type="protein sequence ID" value="KHS56432.1"/>
    <property type="molecule type" value="Genomic_DNA"/>
</dbReference>
<evidence type="ECO:0000313" key="2">
    <source>
        <dbReference type="EMBL" id="KHS56432.1"/>
    </source>
</evidence>
<dbReference type="CDD" id="cd00757">
    <property type="entry name" value="ThiF_MoeB_HesA_family"/>
    <property type="match status" value="1"/>
</dbReference>
<evidence type="ECO:0000259" key="1">
    <source>
        <dbReference type="Pfam" id="PF00899"/>
    </source>
</evidence>
<dbReference type="GO" id="GO:0061504">
    <property type="term" value="P:cyclic threonylcarbamoyladenosine biosynthetic process"/>
    <property type="evidence" value="ECO:0007669"/>
    <property type="project" value="TreeGrafter"/>
</dbReference>
<dbReference type="GO" id="GO:0061503">
    <property type="term" value="F:tRNA threonylcarbamoyladenosine dehydratase"/>
    <property type="evidence" value="ECO:0007669"/>
    <property type="project" value="TreeGrafter"/>
</dbReference>
<organism evidence="2 3">
    <name type="scientific">Terrisporobacter othiniensis</name>
    <dbReference type="NCBI Taxonomy" id="1577792"/>
    <lineage>
        <taxon>Bacteria</taxon>
        <taxon>Bacillati</taxon>
        <taxon>Bacillota</taxon>
        <taxon>Clostridia</taxon>
        <taxon>Peptostreptococcales</taxon>
        <taxon>Peptostreptococcaceae</taxon>
        <taxon>Terrisporobacter</taxon>
    </lineage>
</organism>
<dbReference type="Pfam" id="PF00899">
    <property type="entry name" value="ThiF"/>
    <property type="match status" value="1"/>
</dbReference>
<evidence type="ECO:0000313" key="3">
    <source>
        <dbReference type="Proteomes" id="UP000031189"/>
    </source>
</evidence>
<reference evidence="2 3" key="1">
    <citation type="submission" date="2014-12" db="EMBL/GenBank/DDBJ databases">
        <title>Draft genome sequence of Terrisporobacter sp. 08-306576, isolated from the blood culture of a bacteremia patient.</title>
        <authorList>
            <person name="Lund L.C."/>
            <person name="Sydenham T.V."/>
            <person name="Hogh S.V."/>
            <person name="Skov M.N."/>
            <person name="Kemp M."/>
            <person name="Justesen U.S."/>
        </authorList>
    </citation>
    <scope>NUCLEOTIDE SEQUENCE [LARGE SCALE GENOMIC DNA]</scope>
    <source>
        <strain evidence="2 3">08-306576</strain>
    </source>
</reference>
<dbReference type="PANTHER" id="PTHR43267">
    <property type="entry name" value="TRNA THREONYLCARBAMOYLADENOSINE DEHYDRATASE"/>
    <property type="match status" value="1"/>
</dbReference>
<dbReference type="RefSeq" id="WP_039680400.1">
    <property type="nucleotide sequence ID" value="NZ_JAWGXO010000009.1"/>
</dbReference>
<name>A0A0B3W290_9FIRM</name>
<dbReference type="Proteomes" id="UP000031189">
    <property type="component" value="Unassembled WGS sequence"/>
</dbReference>
<proteinExistence type="predicted"/>
<dbReference type="PANTHER" id="PTHR43267:SF1">
    <property type="entry name" value="TRNA THREONYLCARBAMOYLADENOSINE DEHYDRATASE"/>
    <property type="match status" value="1"/>
</dbReference>
<dbReference type="InterPro" id="IPR000594">
    <property type="entry name" value="ThiF_NAD_FAD-bd"/>
</dbReference>
<dbReference type="AlphaFoldDB" id="A0A0B3W290"/>
<sequence length="227" mass="25615">MKKRYLRNISTLTPDENEKLKDFRVCIIGCGGLGGYIVEMLARIGIGHLTVVDMDIFDESNLNRQILSTERNLGYSKSKEAKVRVNNINSDINVTIIEEGFSEENGMEIIRHHNVVVDALDNIESRFLLQKYCKKLSIPLVHGAIGGWFGQVCTIMPGDDTLNKIYKRDYIGIENKLGNPSFTPANIASIQVSEVIKVLLSKGDILQNKMLIIDLLYNEFNIINIRN</sequence>